<dbReference type="InterPro" id="IPR018957">
    <property type="entry name" value="Znf_C3HC4_RING-type"/>
</dbReference>
<dbReference type="SUPFAM" id="SSF57850">
    <property type="entry name" value="RING/U-box"/>
    <property type="match status" value="1"/>
</dbReference>
<gene>
    <name evidence="7" type="ORF">SISSUDRAFT_1053862</name>
</gene>
<feature type="region of interest" description="Disordered" evidence="5">
    <location>
        <begin position="229"/>
        <end position="264"/>
    </location>
</feature>
<evidence type="ECO:0000313" key="7">
    <source>
        <dbReference type="EMBL" id="KZT33742.1"/>
    </source>
</evidence>
<dbReference type="Gene3D" id="3.30.40.10">
    <property type="entry name" value="Zinc/RING finger domain, C3HC4 (zinc finger)"/>
    <property type="match status" value="1"/>
</dbReference>
<dbReference type="AlphaFoldDB" id="A0A165YYH6"/>
<dbReference type="InterPro" id="IPR013083">
    <property type="entry name" value="Znf_RING/FYVE/PHD"/>
</dbReference>
<dbReference type="PROSITE" id="PS50089">
    <property type="entry name" value="ZF_RING_2"/>
    <property type="match status" value="1"/>
</dbReference>
<organism evidence="7 8">
    <name type="scientific">Sistotremastrum suecicum HHB10207 ss-3</name>
    <dbReference type="NCBI Taxonomy" id="1314776"/>
    <lineage>
        <taxon>Eukaryota</taxon>
        <taxon>Fungi</taxon>
        <taxon>Dikarya</taxon>
        <taxon>Basidiomycota</taxon>
        <taxon>Agaricomycotina</taxon>
        <taxon>Agaricomycetes</taxon>
        <taxon>Sistotremastrales</taxon>
        <taxon>Sistotremastraceae</taxon>
        <taxon>Sistotremastrum</taxon>
    </lineage>
</organism>
<keyword evidence="8" id="KW-1185">Reference proteome</keyword>
<keyword evidence="1" id="KW-0479">Metal-binding</keyword>
<dbReference type="InterPro" id="IPR001841">
    <property type="entry name" value="Znf_RING"/>
</dbReference>
<keyword evidence="3" id="KW-0862">Zinc</keyword>
<evidence type="ECO:0000256" key="2">
    <source>
        <dbReference type="ARBA" id="ARBA00022771"/>
    </source>
</evidence>
<protein>
    <recommendedName>
        <fullName evidence="6">RING-type domain-containing protein</fullName>
    </recommendedName>
</protein>
<dbReference type="OrthoDB" id="8062037at2759"/>
<reference evidence="7 8" key="1">
    <citation type="journal article" date="2016" name="Mol. Biol. Evol.">
        <title>Comparative Genomics of Early-Diverging Mushroom-Forming Fungi Provides Insights into the Origins of Lignocellulose Decay Capabilities.</title>
        <authorList>
            <person name="Nagy L.G."/>
            <person name="Riley R."/>
            <person name="Tritt A."/>
            <person name="Adam C."/>
            <person name="Daum C."/>
            <person name="Floudas D."/>
            <person name="Sun H."/>
            <person name="Yadav J.S."/>
            <person name="Pangilinan J."/>
            <person name="Larsson K.H."/>
            <person name="Matsuura K."/>
            <person name="Barry K."/>
            <person name="Labutti K."/>
            <person name="Kuo R."/>
            <person name="Ohm R.A."/>
            <person name="Bhattacharya S.S."/>
            <person name="Shirouzu T."/>
            <person name="Yoshinaga Y."/>
            <person name="Martin F.M."/>
            <person name="Grigoriev I.V."/>
            <person name="Hibbett D.S."/>
        </authorList>
    </citation>
    <scope>NUCLEOTIDE SEQUENCE [LARGE SCALE GENOMIC DNA]</scope>
    <source>
        <strain evidence="7 8">HHB10207 ss-3</strain>
    </source>
</reference>
<dbReference type="Pfam" id="PF00097">
    <property type="entry name" value="zf-C3HC4"/>
    <property type="match status" value="1"/>
</dbReference>
<dbReference type="GO" id="GO:0008270">
    <property type="term" value="F:zinc ion binding"/>
    <property type="evidence" value="ECO:0007669"/>
    <property type="project" value="UniProtKB-KW"/>
</dbReference>
<evidence type="ECO:0000313" key="8">
    <source>
        <dbReference type="Proteomes" id="UP000076798"/>
    </source>
</evidence>
<dbReference type="EMBL" id="KV428222">
    <property type="protein sequence ID" value="KZT33742.1"/>
    <property type="molecule type" value="Genomic_DNA"/>
</dbReference>
<evidence type="ECO:0000256" key="3">
    <source>
        <dbReference type="ARBA" id="ARBA00022833"/>
    </source>
</evidence>
<feature type="domain" description="RING-type" evidence="6">
    <location>
        <begin position="70"/>
        <end position="134"/>
    </location>
</feature>
<accession>A0A165YYH6</accession>
<evidence type="ECO:0000256" key="1">
    <source>
        <dbReference type="ARBA" id="ARBA00022723"/>
    </source>
</evidence>
<evidence type="ECO:0000256" key="5">
    <source>
        <dbReference type="SAM" id="MobiDB-lite"/>
    </source>
</evidence>
<keyword evidence="2 4" id="KW-0863">Zinc-finger</keyword>
<feature type="region of interest" description="Disordered" evidence="5">
    <location>
        <begin position="192"/>
        <end position="212"/>
    </location>
</feature>
<dbReference type="STRING" id="1314776.A0A165YYH6"/>
<sequence>MNFILDPHDLETIDNAEFERFTTEIVGNLPANMFDFGTRRRDKRLDDLIATLPHLSEKDLSGLDLTEVTCPICYVPFASILAEEEYSLAMDNSPAVVPEELGVTKLDRSCGHIYCRKDIIKWMRGANGSCPTCRQPFLPPLPTSPESETVVPTGAQGDQDAAAIPAELQRVLDQQRREYEEFLRWSGQIPAVAQSQQTQPDQHAPPQDLENRLGNAGVLTDFQRLLFGSSGIPAPLDGGRSQDSDRGIQGHDDSDREAYSSMYS</sequence>
<name>A0A165YYH6_9AGAM</name>
<proteinExistence type="predicted"/>
<feature type="compositionally biased region" description="Basic and acidic residues" evidence="5">
    <location>
        <begin position="240"/>
        <end position="258"/>
    </location>
</feature>
<dbReference type="Proteomes" id="UP000076798">
    <property type="component" value="Unassembled WGS sequence"/>
</dbReference>
<evidence type="ECO:0000259" key="6">
    <source>
        <dbReference type="PROSITE" id="PS50089"/>
    </source>
</evidence>
<evidence type="ECO:0000256" key="4">
    <source>
        <dbReference type="PROSITE-ProRule" id="PRU00175"/>
    </source>
</evidence>